<evidence type="ECO:0000313" key="3">
    <source>
        <dbReference type="Proteomes" id="UP000309340"/>
    </source>
</evidence>
<feature type="region of interest" description="Disordered" evidence="1">
    <location>
        <begin position="148"/>
        <end position="418"/>
    </location>
</feature>
<feature type="compositionally biased region" description="Pro residues" evidence="1">
    <location>
        <begin position="286"/>
        <end position="296"/>
    </location>
</feature>
<evidence type="ECO:0000256" key="1">
    <source>
        <dbReference type="SAM" id="MobiDB-lite"/>
    </source>
</evidence>
<evidence type="ECO:0000313" key="2">
    <source>
        <dbReference type="EMBL" id="TKA70115.1"/>
    </source>
</evidence>
<feature type="region of interest" description="Disordered" evidence="1">
    <location>
        <begin position="438"/>
        <end position="493"/>
    </location>
</feature>
<dbReference type="EMBL" id="NAJQ01000411">
    <property type="protein sequence ID" value="TKA70115.1"/>
    <property type="molecule type" value="Genomic_DNA"/>
</dbReference>
<dbReference type="OrthoDB" id="3923281at2759"/>
<name>A0A4U0X6J0_9PEZI</name>
<sequence>MSIIFVRPRGRKRQDPDASKGRLAVGWRIQDWTLVYYEPITTANADEDVDKVDNEGAAEIGPFRFDSPHGPPAYREPMKGEVAWLPHFDPARFPSTSGRERDLMQKRFLGDAYAYCVARGPVEEEALVKRLTDDKYRKWASWFEMAQKWKKGDRKQRRQRRKEREETVISAGRPLEEVEMNSDSSGDSGVEDVHDMPPPPRPNKRKGNGGRANGHGPSAKRGRNGSNGAGSSSNGSSRNRSGLYMSGGLGGRDPSRAGTAFGGSVGGDDDDDHDDRDWSSHHPSPDPDSAPFPGPRGPNGLDGGGGASVLEANGVNGFPTPNSFFAQTHRVPPDTPNGLPGSRPTETPKAPPRPRGRSHTSYVPFSRGSPCDSMQPDDESGGANDDNLIVTGTRQVSVRPDNEPAGGNGGVEGPNVAEYNGENIDEEEAFQWGLRASVVPPDDVDDDVQRAIRASMEPGDNGSGQRSGEPGLPNGVQPSIESGEDESETRGGT</sequence>
<dbReference type="AlphaFoldDB" id="A0A4U0X6J0"/>
<keyword evidence="3" id="KW-1185">Reference proteome</keyword>
<dbReference type="Proteomes" id="UP000309340">
    <property type="component" value="Unassembled WGS sequence"/>
</dbReference>
<accession>A0A4U0X6J0</accession>
<feature type="compositionally biased region" description="Low complexity" evidence="1">
    <location>
        <begin position="224"/>
        <end position="242"/>
    </location>
</feature>
<gene>
    <name evidence="2" type="ORF">B0A55_06978</name>
</gene>
<proteinExistence type="predicted"/>
<feature type="compositionally biased region" description="Basic residues" evidence="1">
    <location>
        <begin position="148"/>
        <end position="161"/>
    </location>
</feature>
<reference evidence="2 3" key="1">
    <citation type="submission" date="2017-03" db="EMBL/GenBank/DDBJ databases">
        <title>Genomes of endolithic fungi from Antarctica.</title>
        <authorList>
            <person name="Coleine C."/>
            <person name="Masonjones S."/>
            <person name="Stajich J.E."/>
        </authorList>
    </citation>
    <scope>NUCLEOTIDE SEQUENCE [LARGE SCALE GENOMIC DNA]</scope>
    <source>
        <strain evidence="2 3">CCFEE 5184</strain>
    </source>
</reference>
<organism evidence="2 3">
    <name type="scientific">Friedmanniomyces simplex</name>
    <dbReference type="NCBI Taxonomy" id="329884"/>
    <lineage>
        <taxon>Eukaryota</taxon>
        <taxon>Fungi</taxon>
        <taxon>Dikarya</taxon>
        <taxon>Ascomycota</taxon>
        <taxon>Pezizomycotina</taxon>
        <taxon>Dothideomycetes</taxon>
        <taxon>Dothideomycetidae</taxon>
        <taxon>Mycosphaerellales</taxon>
        <taxon>Teratosphaeriaceae</taxon>
        <taxon>Friedmanniomyces</taxon>
    </lineage>
</organism>
<feature type="compositionally biased region" description="Basic and acidic residues" evidence="1">
    <location>
        <begin position="275"/>
        <end position="285"/>
    </location>
</feature>
<protein>
    <submittedName>
        <fullName evidence="2">Uncharacterized protein</fullName>
    </submittedName>
</protein>
<comment type="caution">
    <text evidence="2">The sequence shown here is derived from an EMBL/GenBank/DDBJ whole genome shotgun (WGS) entry which is preliminary data.</text>
</comment>